<evidence type="ECO:0000313" key="2">
    <source>
        <dbReference type="Proteomes" id="UP000199111"/>
    </source>
</evidence>
<reference evidence="2" key="1">
    <citation type="submission" date="2016-10" db="EMBL/GenBank/DDBJ databases">
        <authorList>
            <person name="Varghese N."/>
            <person name="Submissions S."/>
        </authorList>
    </citation>
    <scope>NUCLEOTIDE SEQUENCE [LARGE SCALE GENOMIC DNA]</scope>
    <source>
        <strain evidence="2">CGMCC 4.2126</strain>
    </source>
</reference>
<dbReference type="Proteomes" id="UP000199111">
    <property type="component" value="Unassembled WGS sequence"/>
</dbReference>
<evidence type="ECO:0000313" key="1">
    <source>
        <dbReference type="EMBL" id="SFK09215.1"/>
    </source>
</evidence>
<dbReference type="GeneID" id="96300466"/>
<dbReference type="InterPro" id="IPR018727">
    <property type="entry name" value="DUF2267"/>
</dbReference>
<dbReference type="RefSeq" id="WP_093889174.1">
    <property type="nucleotide sequence ID" value="NZ_FOQY01000017.1"/>
</dbReference>
<sequence length="259" mass="28332">MDYDRFLSIVQHAAGADRQTAEATVRVTLETLVKRLTPDQARELAEHLPREPARLLPQDHVQENVYADEFLRRIAEGEQVDLPAAERRAGAVLLALSRAVPTAVFTRVVSELPEDFRLLIERTVAAAGPTLTLEEFLNRVAGRAGLADKQGAWRASEAVLEMLGEQISVGEIRDLMEALPAELSSALERGNEGSDNAPGTTPLEDFLALVALEEGVSVDEALRHARAVLATVRDAVTKKEFHDLTSQLARSYVKELVPA</sequence>
<dbReference type="AlphaFoldDB" id="A0A1I3WNZ1"/>
<dbReference type="InterPro" id="IPR038282">
    <property type="entry name" value="DUF2267_sf"/>
</dbReference>
<dbReference type="Gene3D" id="1.10.490.110">
    <property type="entry name" value="Uncharacterized conserved protein DUF2267"/>
    <property type="match status" value="2"/>
</dbReference>
<dbReference type="EMBL" id="FOQY01000017">
    <property type="protein sequence ID" value="SFK09215.1"/>
    <property type="molecule type" value="Genomic_DNA"/>
</dbReference>
<organism evidence="1 2">
    <name type="scientific">Streptosporangium canum</name>
    <dbReference type="NCBI Taxonomy" id="324952"/>
    <lineage>
        <taxon>Bacteria</taxon>
        <taxon>Bacillati</taxon>
        <taxon>Actinomycetota</taxon>
        <taxon>Actinomycetes</taxon>
        <taxon>Streptosporangiales</taxon>
        <taxon>Streptosporangiaceae</taxon>
        <taxon>Streptosporangium</taxon>
    </lineage>
</organism>
<accession>A0A1I3WNZ1</accession>
<name>A0A1I3WNZ1_9ACTN</name>
<protein>
    <submittedName>
        <fullName evidence="1">Uncharacterized conserved protein, DUF2267 family</fullName>
    </submittedName>
</protein>
<keyword evidence="2" id="KW-1185">Reference proteome</keyword>
<proteinExistence type="predicted"/>
<gene>
    <name evidence="1" type="ORF">SAMN05216275_11750</name>
</gene>
<dbReference type="Pfam" id="PF10025">
    <property type="entry name" value="DUF2267"/>
    <property type="match status" value="2"/>
</dbReference>